<evidence type="ECO:0000313" key="2">
    <source>
        <dbReference type="Proteomes" id="UP000005365"/>
    </source>
</evidence>
<dbReference type="EMBL" id="ACKO02000002">
    <property type="protein sequence ID" value="EET45860.1"/>
    <property type="molecule type" value="Genomic_DNA"/>
</dbReference>
<name>C6M232_NEISI</name>
<protein>
    <submittedName>
        <fullName evidence="1">Uncharacterized protein</fullName>
    </submittedName>
</protein>
<proteinExistence type="predicted"/>
<reference evidence="1" key="1">
    <citation type="submission" date="2009-07" db="EMBL/GenBank/DDBJ databases">
        <authorList>
            <person name="Weinstock G."/>
            <person name="Sodergren E."/>
            <person name="Clifton S."/>
            <person name="Fulton L."/>
            <person name="Fulton B."/>
            <person name="Courtney L."/>
            <person name="Fronick C."/>
            <person name="Harrison M."/>
            <person name="Strong C."/>
            <person name="Farmer C."/>
            <person name="Delahaunty K."/>
            <person name="Markovic C."/>
            <person name="Hall O."/>
            <person name="Minx P."/>
            <person name="Tomlinson C."/>
            <person name="Mitreva M."/>
            <person name="Nelson J."/>
            <person name="Hou S."/>
            <person name="Wollam A."/>
            <person name="Pepin K.H."/>
            <person name="Johnson M."/>
            <person name="Bhonagiri V."/>
            <person name="Nash W.E."/>
            <person name="Warren W."/>
            <person name="Chinwalla A."/>
            <person name="Mardis E.R."/>
            <person name="Wilson R.K."/>
        </authorList>
    </citation>
    <scope>NUCLEOTIDE SEQUENCE [LARGE SCALE GENOMIC DNA]</scope>
    <source>
        <strain evidence="1">ATCC 29256</strain>
    </source>
</reference>
<accession>C6M232</accession>
<gene>
    <name evidence="1" type="ORF">NEISICOT_00570</name>
</gene>
<organism evidence="1 2">
    <name type="scientific">Neisseria sicca ATCC 29256</name>
    <dbReference type="NCBI Taxonomy" id="547045"/>
    <lineage>
        <taxon>Bacteria</taxon>
        <taxon>Pseudomonadati</taxon>
        <taxon>Pseudomonadota</taxon>
        <taxon>Betaproteobacteria</taxon>
        <taxon>Neisseriales</taxon>
        <taxon>Neisseriaceae</taxon>
        <taxon>Neisseria</taxon>
    </lineage>
</organism>
<dbReference type="Proteomes" id="UP000005365">
    <property type="component" value="Unassembled WGS sequence"/>
</dbReference>
<sequence>MIIFKSLSIILISLILFFFLGVGNEKVVYALNANIENQNAIVDWQLDPDDQLSVIEIALFDKNGHLLPSNHFEEQCDTVSNCHLELKKKLEKRNIQFIAPNKIKILPELLNNYVIWVGIKTLKYNRYPSHILFCSQGDVLIREKDGYSENIEGFYEKCKNL</sequence>
<comment type="caution">
    <text evidence="1">The sequence shown here is derived from an EMBL/GenBank/DDBJ whole genome shotgun (WGS) entry which is preliminary data.</text>
</comment>
<evidence type="ECO:0000313" key="1">
    <source>
        <dbReference type="EMBL" id="EET45860.1"/>
    </source>
</evidence>
<dbReference type="RefSeq" id="WP_003756129.1">
    <property type="nucleotide sequence ID" value="NZ_ACKO02000002.1"/>
</dbReference>
<dbReference type="AlphaFoldDB" id="C6M232"/>
<keyword evidence="2" id="KW-1185">Reference proteome</keyword>